<proteinExistence type="predicted"/>
<evidence type="ECO:0000313" key="2">
    <source>
        <dbReference type="EMBL" id="STQ07492.1"/>
    </source>
</evidence>
<evidence type="ECO:0000313" key="3">
    <source>
        <dbReference type="Proteomes" id="UP000255106"/>
    </source>
</evidence>
<sequence length="161" mass="18416">MNKLIAFILLLFMAPALGVAGGVIFSFWNTGNELQPVWGRLLVYMVVLVFIFNLRNILTEPTTRATRKHRERMLMAIFGIIIYPLMAGFCLFVIEDFSFNPGTDSAQQTLDMANEKLKVILLTMLKYMPFAINWRVHLALRELYHCGTKLRPAPSVNNGEY</sequence>
<evidence type="ECO:0000256" key="1">
    <source>
        <dbReference type="SAM" id="Phobius"/>
    </source>
</evidence>
<reference evidence="2 3" key="1">
    <citation type="submission" date="2018-06" db="EMBL/GenBank/DDBJ databases">
        <authorList>
            <consortium name="Pathogen Informatics"/>
            <person name="Doyle S."/>
        </authorList>
    </citation>
    <scope>NUCLEOTIDE SEQUENCE [LARGE SCALE GENOMIC DNA]</scope>
    <source>
        <strain evidence="2 3">NCTC10005</strain>
    </source>
</reference>
<feature type="transmembrane region" description="Helical" evidence="1">
    <location>
        <begin position="36"/>
        <end position="54"/>
    </location>
</feature>
<keyword evidence="1" id="KW-0812">Transmembrane</keyword>
<dbReference type="AlphaFoldDB" id="A0A377LN41"/>
<dbReference type="EMBL" id="UGJB01000002">
    <property type="protein sequence ID" value="STQ07492.1"/>
    <property type="molecule type" value="Genomic_DNA"/>
</dbReference>
<protein>
    <submittedName>
        <fullName evidence="2">Uncharacterized protein</fullName>
    </submittedName>
</protein>
<keyword evidence="1" id="KW-0472">Membrane</keyword>
<name>A0A377LN41_ENTCL</name>
<gene>
    <name evidence="2" type="ORF">NCTC10005_00119</name>
</gene>
<accession>A0A377LN41</accession>
<feature type="transmembrane region" description="Helical" evidence="1">
    <location>
        <begin position="74"/>
        <end position="94"/>
    </location>
</feature>
<keyword evidence="1" id="KW-1133">Transmembrane helix</keyword>
<dbReference type="Proteomes" id="UP000255106">
    <property type="component" value="Unassembled WGS sequence"/>
</dbReference>
<organism evidence="2 3">
    <name type="scientific">Enterobacter cloacae</name>
    <dbReference type="NCBI Taxonomy" id="550"/>
    <lineage>
        <taxon>Bacteria</taxon>
        <taxon>Pseudomonadati</taxon>
        <taxon>Pseudomonadota</taxon>
        <taxon>Gammaproteobacteria</taxon>
        <taxon>Enterobacterales</taxon>
        <taxon>Enterobacteriaceae</taxon>
        <taxon>Enterobacter</taxon>
        <taxon>Enterobacter cloacae complex</taxon>
    </lineage>
</organism>